<dbReference type="EMBL" id="CAJNOH010009580">
    <property type="protein sequence ID" value="CAF1500344.1"/>
    <property type="molecule type" value="Genomic_DNA"/>
</dbReference>
<protein>
    <recommendedName>
        <fullName evidence="4">DNA-directed RNA polymerase</fullName>
    </recommendedName>
</protein>
<dbReference type="Proteomes" id="UP000663854">
    <property type="component" value="Unassembled WGS sequence"/>
</dbReference>
<organism evidence="2 3">
    <name type="scientific">Rotaria sordida</name>
    <dbReference type="NCBI Taxonomy" id="392033"/>
    <lineage>
        <taxon>Eukaryota</taxon>
        <taxon>Metazoa</taxon>
        <taxon>Spiralia</taxon>
        <taxon>Gnathifera</taxon>
        <taxon>Rotifera</taxon>
        <taxon>Eurotatoria</taxon>
        <taxon>Bdelloidea</taxon>
        <taxon>Philodinida</taxon>
        <taxon>Philodinidae</taxon>
        <taxon>Rotaria</taxon>
    </lineage>
</organism>
<sequence length="122" mass="13914">NRSSLTNTLRGITNEEKLNNLWVKMQITVNSIFDSSLDNRSGARVAKGIRQVIEKKEGLLRMYMMGKRVNYAVTPDNVHELRQLILNEPDVHPGGNFVELEDETIRRLLPNNLSKRTAVAKL</sequence>
<dbReference type="AlphaFoldDB" id="A0A816F5A8"/>
<evidence type="ECO:0008006" key="4">
    <source>
        <dbReference type="Google" id="ProtNLM"/>
    </source>
</evidence>
<proteinExistence type="predicted"/>
<keyword evidence="3" id="KW-1185">Reference proteome</keyword>
<name>A0A816F5A8_9BILA</name>
<reference evidence="2" key="1">
    <citation type="submission" date="2021-02" db="EMBL/GenBank/DDBJ databases">
        <authorList>
            <person name="Nowell W R."/>
        </authorList>
    </citation>
    <scope>NUCLEOTIDE SEQUENCE</scope>
</reference>
<feature type="non-terminal residue" evidence="2">
    <location>
        <position position="1"/>
    </location>
</feature>
<dbReference type="EMBL" id="CAJNOL010011366">
    <property type="protein sequence ID" value="CAF1654926.1"/>
    <property type="molecule type" value="Genomic_DNA"/>
</dbReference>
<comment type="caution">
    <text evidence="2">The sequence shown here is derived from an EMBL/GenBank/DDBJ whole genome shotgun (WGS) entry which is preliminary data.</text>
</comment>
<evidence type="ECO:0000313" key="1">
    <source>
        <dbReference type="EMBL" id="CAF1500344.1"/>
    </source>
</evidence>
<gene>
    <name evidence="2" type="ORF">JXQ802_LOCUS55125</name>
    <name evidence="1" type="ORF">PYM288_LOCUS38611</name>
</gene>
<dbReference type="SUPFAM" id="SSF64484">
    <property type="entry name" value="beta and beta-prime subunits of DNA dependent RNA-polymerase"/>
    <property type="match status" value="1"/>
</dbReference>
<dbReference type="Gene3D" id="3.30.1490.180">
    <property type="entry name" value="RNA polymerase ii"/>
    <property type="match status" value="1"/>
</dbReference>
<dbReference type="Proteomes" id="UP000663870">
    <property type="component" value="Unassembled WGS sequence"/>
</dbReference>
<evidence type="ECO:0000313" key="2">
    <source>
        <dbReference type="EMBL" id="CAF1654926.1"/>
    </source>
</evidence>
<accession>A0A816F5A8</accession>
<evidence type="ECO:0000313" key="3">
    <source>
        <dbReference type="Proteomes" id="UP000663870"/>
    </source>
</evidence>